<dbReference type="EMBL" id="BAABDK010000010">
    <property type="protein sequence ID" value="GAA4029508.1"/>
    <property type="molecule type" value="Genomic_DNA"/>
</dbReference>
<dbReference type="CDD" id="cd03801">
    <property type="entry name" value="GT4_PimA-like"/>
    <property type="match status" value="1"/>
</dbReference>
<dbReference type="Gene3D" id="3.40.50.2000">
    <property type="entry name" value="Glycogen Phosphorylase B"/>
    <property type="match status" value="1"/>
</dbReference>
<name>A0ABP7TPT3_9BACT</name>
<gene>
    <name evidence="2" type="ORF">GCM10022409_12160</name>
</gene>
<dbReference type="Pfam" id="PF00534">
    <property type="entry name" value="Glycos_transf_1"/>
    <property type="match status" value="1"/>
</dbReference>
<dbReference type="Proteomes" id="UP001501469">
    <property type="component" value="Unassembled WGS sequence"/>
</dbReference>
<protein>
    <submittedName>
        <fullName evidence="2">Glycosyltransferase family 4 protein</fullName>
    </submittedName>
</protein>
<feature type="domain" description="Glycosyl transferase family 1" evidence="1">
    <location>
        <begin position="282"/>
        <end position="343"/>
    </location>
</feature>
<dbReference type="SUPFAM" id="SSF53756">
    <property type="entry name" value="UDP-Glycosyltransferase/glycogen phosphorylase"/>
    <property type="match status" value="1"/>
</dbReference>
<comment type="caution">
    <text evidence="2">The sequence shown here is derived from an EMBL/GenBank/DDBJ whole genome shotgun (WGS) entry which is preliminary data.</text>
</comment>
<dbReference type="InterPro" id="IPR001296">
    <property type="entry name" value="Glyco_trans_1"/>
</dbReference>
<proteinExistence type="predicted"/>
<accession>A0ABP7TPT3</accession>
<organism evidence="2 3">
    <name type="scientific">Hymenobacter glaciei</name>
    <dbReference type="NCBI Taxonomy" id="877209"/>
    <lineage>
        <taxon>Bacteria</taxon>
        <taxon>Pseudomonadati</taxon>
        <taxon>Bacteroidota</taxon>
        <taxon>Cytophagia</taxon>
        <taxon>Cytophagales</taxon>
        <taxon>Hymenobacteraceae</taxon>
        <taxon>Hymenobacter</taxon>
    </lineage>
</organism>
<sequence length="363" mass="40760">MHHDTVRILFLVPYPPGQAPSQRFRFEQYLDILTAYGHEYHLAPFISPETWSILYKPGRALQKALGIAAGFGRRLLLLPSVPGYDYIFVHREAAPLGPPVFEWLISKVLGKKLIYDFDDAIWIPNTSAANSIAAGLKFHHKVDSICRWAYRNSCGNGYLAAYARQFNPSTVVNPTTIDTVHLHNQVRDQTAPGRLVIGWTGTHSTLKYLEPVLPVLARLEAEGLDFEFRVISNQPPVLSVPLRSLKFQPWRKDTEIADLLGFHFGLMPLEDDPWAKGKCAFKALQYMALGMPAVVSPVGMNTEVVQNGENGYVCTTPDEWYIALKQLLIDAPLRTRLGQAARRTVEQRYSVVANTPNFLGLFS</sequence>
<evidence type="ECO:0000313" key="3">
    <source>
        <dbReference type="Proteomes" id="UP001501469"/>
    </source>
</evidence>
<reference evidence="3" key="1">
    <citation type="journal article" date="2019" name="Int. J. Syst. Evol. Microbiol.">
        <title>The Global Catalogue of Microorganisms (GCM) 10K type strain sequencing project: providing services to taxonomists for standard genome sequencing and annotation.</title>
        <authorList>
            <consortium name="The Broad Institute Genomics Platform"/>
            <consortium name="The Broad Institute Genome Sequencing Center for Infectious Disease"/>
            <person name="Wu L."/>
            <person name="Ma J."/>
        </authorList>
    </citation>
    <scope>NUCLEOTIDE SEQUENCE [LARGE SCALE GENOMIC DNA]</scope>
    <source>
        <strain evidence="3">JCM 17225</strain>
    </source>
</reference>
<evidence type="ECO:0000259" key="1">
    <source>
        <dbReference type="Pfam" id="PF00534"/>
    </source>
</evidence>
<keyword evidence="3" id="KW-1185">Reference proteome</keyword>
<evidence type="ECO:0000313" key="2">
    <source>
        <dbReference type="EMBL" id="GAA4029508.1"/>
    </source>
</evidence>